<comment type="similarity">
    <text evidence="7">Belongs to the RecR family.</text>
</comment>
<feature type="domain" description="Toprim" evidence="8">
    <location>
        <begin position="79"/>
        <end position="180"/>
    </location>
</feature>
<evidence type="ECO:0000256" key="2">
    <source>
        <dbReference type="ARBA" id="ARBA00022763"/>
    </source>
</evidence>
<keyword evidence="1 7" id="KW-0479">Metal-binding</keyword>
<dbReference type="InterPro" id="IPR023627">
    <property type="entry name" value="Rcmb_RecR"/>
</dbReference>
<dbReference type="Proteomes" id="UP000034175">
    <property type="component" value="Unassembled WGS sequence"/>
</dbReference>
<evidence type="ECO:0000313" key="10">
    <source>
        <dbReference type="Proteomes" id="UP000034175"/>
    </source>
</evidence>
<dbReference type="EMBL" id="LCMA01000003">
    <property type="protein sequence ID" value="KKU27164.1"/>
    <property type="molecule type" value="Genomic_DNA"/>
</dbReference>
<evidence type="ECO:0000256" key="1">
    <source>
        <dbReference type="ARBA" id="ARBA00022723"/>
    </source>
</evidence>
<dbReference type="SUPFAM" id="SSF111304">
    <property type="entry name" value="Recombination protein RecR"/>
    <property type="match status" value="1"/>
</dbReference>
<dbReference type="GO" id="GO:0008270">
    <property type="term" value="F:zinc ion binding"/>
    <property type="evidence" value="ECO:0007669"/>
    <property type="project" value="UniProtKB-KW"/>
</dbReference>
<dbReference type="Gene3D" id="1.10.8.420">
    <property type="entry name" value="RecR Domain 1"/>
    <property type="match status" value="1"/>
</dbReference>
<evidence type="ECO:0000256" key="7">
    <source>
        <dbReference type="HAMAP-Rule" id="MF_00017"/>
    </source>
</evidence>
<keyword evidence="6 7" id="KW-0234">DNA repair</keyword>
<keyword evidence="3 7" id="KW-0863">Zinc-finger</keyword>
<protein>
    <recommendedName>
        <fullName evidence="7">Recombination protein RecR</fullName>
    </recommendedName>
</protein>
<accession>A0A0G1P2P1</accession>
<comment type="caution">
    <text evidence="7">Lacks conserved residue(s) required for the propagation of feature annotation.</text>
</comment>
<gene>
    <name evidence="7" type="primary">recR</name>
    <name evidence="9" type="ORF">UX39_C0003G0003</name>
</gene>
<evidence type="ECO:0000259" key="8">
    <source>
        <dbReference type="PROSITE" id="PS50880"/>
    </source>
</evidence>
<keyword evidence="5 7" id="KW-0233">DNA recombination</keyword>
<reference evidence="9 10" key="1">
    <citation type="journal article" date="2015" name="Nature">
        <title>rRNA introns, odd ribosomes, and small enigmatic genomes across a large radiation of phyla.</title>
        <authorList>
            <person name="Brown C.T."/>
            <person name="Hug L.A."/>
            <person name="Thomas B.C."/>
            <person name="Sharon I."/>
            <person name="Castelle C.J."/>
            <person name="Singh A."/>
            <person name="Wilkins M.J."/>
            <person name="Williams K.H."/>
            <person name="Banfield J.F."/>
        </authorList>
    </citation>
    <scope>NUCLEOTIDE SEQUENCE [LARGE SCALE GENOMIC DNA]</scope>
</reference>
<dbReference type="GO" id="GO:0006281">
    <property type="term" value="P:DNA repair"/>
    <property type="evidence" value="ECO:0007669"/>
    <property type="project" value="UniProtKB-UniRule"/>
</dbReference>
<comment type="function">
    <text evidence="7">May play a role in DNA repair. It seems to be involved in an RecBC-independent recombinational process of DNA repair. It may act with RecF and RecO.</text>
</comment>
<dbReference type="AlphaFoldDB" id="A0A0G1P2P1"/>
<evidence type="ECO:0000256" key="5">
    <source>
        <dbReference type="ARBA" id="ARBA00023172"/>
    </source>
</evidence>
<dbReference type="PROSITE" id="PS50880">
    <property type="entry name" value="TOPRIM"/>
    <property type="match status" value="1"/>
</dbReference>
<proteinExistence type="inferred from homology"/>
<evidence type="ECO:0000256" key="6">
    <source>
        <dbReference type="ARBA" id="ARBA00023204"/>
    </source>
</evidence>
<dbReference type="InterPro" id="IPR006171">
    <property type="entry name" value="TOPRIM_dom"/>
</dbReference>
<dbReference type="Pfam" id="PF13662">
    <property type="entry name" value="Toprim_4"/>
    <property type="match status" value="1"/>
</dbReference>
<sequence length="201" mass="21845">MDSIEKLSAIFERFPGIGPRQAGRFVQFLLRSSQKSRAELARAIESLNASVHQCTECMKHHSGKHEACSICENPERDRALLAVVASDTDLLAMERSGTYHGGYFVLGGTISLASEKMNGLHLRELIASIPKRAKNGLKEIILAFPANPEGDATSIRLKEELVALAKEHSLAVTSLGRGLSTGSEIEYADPDTIKSALDSRK</sequence>
<evidence type="ECO:0000313" key="9">
    <source>
        <dbReference type="EMBL" id="KKU27164.1"/>
    </source>
</evidence>
<evidence type="ECO:0000256" key="3">
    <source>
        <dbReference type="ARBA" id="ARBA00022771"/>
    </source>
</evidence>
<dbReference type="GO" id="GO:0006310">
    <property type="term" value="P:DNA recombination"/>
    <property type="evidence" value="ECO:0007669"/>
    <property type="project" value="UniProtKB-UniRule"/>
</dbReference>
<comment type="caution">
    <text evidence="9">The sequence shown here is derived from an EMBL/GenBank/DDBJ whole genome shotgun (WGS) entry which is preliminary data.</text>
</comment>
<dbReference type="Gene3D" id="3.40.1360.10">
    <property type="match status" value="1"/>
</dbReference>
<name>A0A0G1P2P1_9BACT</name>
<dbReference type="GO" id="GO:0003677">
    <property type="term" value="F:DNA binding"/>
    <property type="evidence" value="ECO:0007669"/>
    <property type="project" value="UniProtKB-UniRule"/>
</dbReference>
<evidence type="ECO:0000256" key="4">
    <source>
        <dbReference type="ARBA" id="ARBA00022833"/>
    </source>
</evidence>
<keyword evidence="2 7" id="KW-0227">DNA damage</keyword>
<dbReference type="HAMAP" id="MF_00017">
    <property type="entry name" value="RecR"/>
    <property type="match status" value="1"/>
</dbReference>
<keyword evidence="4 7" id="KW-0862">Zinc</keyword>
<organism evidence="9 10">
    <name type="scientific">Candidatus Magasanikbacteria bacterium GW2011_GWA2_46_17</name>
    <dbReference type="NCBI Taxonomy" id="1619042"/>
    <lineage>
        <taxon>Bacteria</taxon>
        <taxon>Candidatus Magasanikiibacteriota</taxon>
    </lineage>
</organism>
<dbReference type="Pfam" id="PF21175">
    <property type="entry name" value="RecR_C"/>
    <property type="match status" value="1"/>
</dbReference>
<dbReference type="PANTHER" id="PTHR30446">
    <property type="entry name" value="RECOMBINATION PROTEIN RECR"/>
    <property type="match status" value="1"/>
</dbReference>
<dbReference type="InterPro" id="IPR000093">
    <property type="entry name" value="DNA_Rcmb_RecR"/>
</dbReference>
<dbReference type="PANTHER" id="PTHR30446:SF0">
    <property type="entry name" value="RECOMBINATION PROTEIN RECR"/>
    <property type="match status" value="1"/>
</dbReference>